<comment type="similarity">
    <text evidence="2">Belongs to the peptidase S1 family. CLIP subfamily.</text>
</comment>
<dbReference type="AlphaFoldDB" id="A0A5S6QQR6"/>
<keyword evidence="3" id="KW-0645">Protease</keyword>
<evidence type="ECO:0000256" key="4">
    <source>
        <dbReference type="SAM" id="SignalP"/>
    </source>
</evidence>
<organism evidence="6 7">
    <name type="scientific">Trichuris muris</name>
    <name type="common">Mouse whipworm</name>
    <dbReference type="NCBI Taxonomy" id="70415"/>
    <lineage>
        <taxon>Eukaryota</taxon>
        <taxon>Metazoa</taxon>
        <taxon>Ecdysozoa</taxon>
        <taxon>Nematoda</taxon>
        <taxon>Enoplea</taxon>
        <taxon>Dorylaimia</taxon>
        <taxon>Trichinellida</taxon>
        <taxon>Trichuridae</taxon>
        <taxon>Trichuris</taxon>
    </lineage>
</organism>
<dbReference type="PROSITE" id="PS00135">
    <property type="entry name" value="TRYPSIN_SER"/>
    <property type="match status" value="1"/>
</dbReference>
<dbReference type="PANTHER" id="PTHR24253:SF153">
    <property type="entry name" value="SERINE PROTEASE HEPSIN"/>
    <property type="match status" value="1"/>
</dbReference>
<dbReference type="PROSITE" id="PS00134">
    <property type="entry name" value="TRYPSIN_HIS"/>
    <property type="match status" value="1"/>
</dbReference>
<evidence type="ECO:0000313" key="7">
    <source>
        <dbReference type="WBParaSite" id="TMUE_2000009498.1"/>
    </source>
</evidence>
<dbReference type="STRING" id="70415.A0A5S6QQR6"/>
<dbReference type="SMART" id="SM00020">
    <property type="entry name" value="Tryp_SPc"/>
    <property type="match status" value="1"/>
</dbReference>
<dbReference type="SUPFAM" id="SSF50494">
    <property type="entry name" value="Trypsin-like serine proteases"/>
    <property type="match status" value="1"/>
</dbReference>
<evidence type="ECO:0000256" key="3">
    <source>
        <dbReference type="RuleBase" id="RU363034"/>
    </source>
</evidence>
<dbReference type="InterPro" id="IPR001254">
    <property type="entry name" value="Trypsin_dom"/>
</dbReference>
<evidence type="ECO:0000256" key="1">
    <source>
        <dbReference type="ARBA" id="ARBA00023157"/>
    </source>
</evidence>
<dbReference type="Gene3D" id="2.40.10.10">
    <property type="entry name" value="Trypsin-like serine proteases"/>
    <property type="match status" value="1"/>
</dbReference>
<dbReference type="InterPro" id="IPR033116">
    <property type="entry name" value="TRYPSIN_SER"/>
</dbReference>
<dbReference type="GO" id="GO:0004252">
    <property type="term" value="F:serine-type endopeptidase activity"/>
    <property type="evidence" value="ECO:0007669"/>
    <property type="project" value="InterPro"/>
</dbReference>
<proteinExistence type="inferred from homology"/>
<evidence type="ECO:0000259" key="5">
    <source>
        <dbReference type="PROSITE" id="PS50240"/>
    </source>
</evidence>
<keyword evidence="3" id="KW-0378">Hydrolase</keyword>
<keyword evidence="3" id="KW-0720">Serine protease</keyword>
<dbReference type="InterPro" id="IPR043504">
    <property type="entry name" value="Peptidase_S1_PA_chymotrypsin"/>
</dbReference>
<dbReference type="InterPro" id="IPR001314">
    <property type="entry name" value="Peptidase_S1A"/>
</dbReference>
<protein>
    <submittedName>
        <fullName evidence="7">Peptidase S1 domain-containing protein</fullName>
    </submittedName>
</protein>
<dbReference type="PRINTS" id="PR00722">
    <property type="entry name" value="CHYMOTRYPSIN"/>
</dbReference>
<feature type="domain" description="Peptidase S1" evidence="5">
    <location>
        <begin position="46"/>
        <end position="315"/>
    </location>
</feature>
<keyword evidence="1" id="KW-1015">Disulfide bond</keyword>
<dbReference type="GO" id="GO:0006508">
    <property type="term" value="P:proteolysis"/>
    <property type="evidence" value="ECO:0007669"/>
    <property type="project" value="UniProtKB-KW"/>
</dbReference>
<evidence type="ECO:0000313" key="6">
    <source>
        <dbReference type="Proteomes" id="UP000046395"/>
    </source>
</evidence>
<dbReference type="FunFam" id="2.40.10.10:FF:000002">
    <property type="entry name" value="Transmembrane protease serine"/>
    <property type="match status" value="1"/>
</dbReference>
<feature type="chain" id="PRO_5024297407" evidence="4">
    <location>
        <begin position="26"/>
        <end position="333"/>
    </location>
</feature>
<keyword evidence="6" id="KW-1185">Reference proteome</keyword>
<keyword evidence="4" id="KW-0732">Signal</keyword>
<dbReference type="PROSITE" id="PS50240">
    <property type="entry name" value="TRYPSIN_DOM"/>
    <property type="match status" value="1"/>
</dbReference>
<accession>A0A5S6QQR6</accession>
<feature type="signal peptide" evidence="4">
    <location>
        <begin position="1"/>
        <end position="25"/>
    </location>
</feature>
<dbReference type="Proteomes" id="UP000046395">
    <property type="component" value="Unassembled WGS sequence"/>
</dbReference>
<sequence>MFSVLNGALCILAYSVFQFSSTCEATCGQSYFKPYSLTENVGQNRIINGVDARKHSHPWQALVIVYLGKKFKKCGGSLIDWNNSNASDLVVTAAHCVIHREGLYENYKLREEIKFYYKRWRTKDKYAGIPIVHPSQVRVFLGVHDIFAMDENVQRVNVTALTTGLYHQYNRREDVALLKLERRVMYNKFIQGICLPSPNENLPPGIYPCFVTGWGKLDEATSAERLQQIVIDILRPSRCTYLMNRKTMFCAGSKTREIGACSGDSGGPLTCYRNNSFILYGIVSFSMKGICSTTKDPTVFAKVSAFLEWMKAEINHLDALAEADKQKLKNAQR</sequence>
<dbReference type="WBParaSite" id="TMUE_2000009498.1">
    <property type="protein sequence ID" value="TMUE_2000009498.1"/>
    <property type="gene ID" value="WBGene00300619"/>
</dbReference>
<dbReference type="InterPro" id="IPR009003">
    <property type="entry name" value="Peptidase_S1_PA"/>
</dbReference>
<evidence type="ECO:0000256" key="2">
    <source>
        <dbReference type="ARBA" id="ARBA00024195"/>
    </source>
</evidence>
<dbReference type="InterPro" id="IPR018114">
    <property type="entry name" value="TRYPSIN_HIS"/>
</dbReference>
<reference evidence="7" key="1">
    <citation type="submission" date="2019-12" db="UniProtKB">
        <authorList>
            <consortium name="WormBaseParasite"/>
        </authorList>
    </citation>
    <scope>IDENTIFICATION</scope>
</reference>
<dbReference type="CDD" id="cd00190">
    <property type="entry name" value="Tryp_SPc"/>
    <property type="match status" value="1"/>
</dbReference>
<dbReference type="Pfam" id="PF00089">
    <property type="entry name" value="Trypsin"/>
    <property type="match status" value="2"/>
</dbReference>
<dbReference type="PANTHER" id="PTHR24253">
    <property type="entry name" value="TRANSMEMBRANE PROTEASE SERINE"/>
    <property type="match status" value="1"/>
</dbReference>
<name>A0A5S6QQR6_TRIMR</name>